<evidence type="ECO:0000256" key="1">
    <source>
        <dbReference type="SAM" id="MobiDB-lite"/>
    </source>
</evidence>
<keyword evidence="3" id="KW-1185">Reference proteome</keyword>
<evidence type="ECO:0000313" key="3">
    <source>
        <dbReference type="Proteomes" id="UP000479710"/>
    </source>
</evidence>
<dbReference type="EMBL" id="SPHZ02000003">
    <property type="protein sequence ID" value="KAF0928094.1"/>
    <property type="molecule type" value="Genomic_DNA"/>
</dbReference>
<feature type="region of interest" description="Disordered" evidence="1">
    <location>
        <begin position="47"/>
        <end position="73"/>
    </location>
</feature>
<accession>A0A6G1ETZ0</accession>
<sequence length="73" mass="7570">MPPPRSSVAVVCSPLVVTVLPPSLYSGEDPLLRLPCPSPPCRWPSAMTISTGTPPFSSSPGWLTGDPLSAPRG</sequence>
<organism evidence="2 3">
    <name type="scientific">Oryza meyeriana var. granulata</name>
    <dbReference type="NCBI Taxonomy" id="110450"/>
    <lineage>
        <taxon>Eukaryota</taxon>
        <taxon>Viridiplantae</taxon>
        <taxon>Streptophyta</taxon>
        <taxon>Embryophyta</taxon>
        <taxon>Tracheophyta</taxon>
        <taxon>Spermatophyta</taxon>
        <taxon>Magnoliopsida</taxon>
        <taxon>Liliopsida</taxon>
        <taxon>Poales</taxon>
        <taxon>Poaceae</taxon>
        <taxon>BOP clade</taxon>
        <taxon>Oryzoideae</taxon>
        <taxon>Oryzeae</taxon>
        <taxon>Oryzinae</taxon>
        <taxon>Oryza</taxon>
        <taxon>Oryza meyeriana</taxon>
    </lineage>
</organism>
<dbReference type="Proteomes" id="UP000479710">
    <property type="component" value="Unassembled WGS sequence"/>
</dbReference>
<feature type="compositionally biased region" description="Low complexity" evidence="1">
    <location>
        <begin position="50"/>
        <end position="61"/>
    </location>
</feature>
<evidence type="ECO:0000313" key="2">
    <source>
        <dbReference type="EMBL" id="KAF0928094.1"/>
    </source>
</evidence>
<comment type="caution">
    <text evidence="2">The sequence shown here is derived from an EMBL/GenBank/DDBJ whole genome shotgun (WGS) entry which is preliminary data.</text>
</comment>
<name>A0A6G1ETZ0_9ORYZ</name>
<protein>
    <submittedName>
        <fullName evidence="2">Uncharacterized protein</fullName>
    </submittedName>
</protein>
<dbReference type="AlphaFoldDB" id="A0A6G1ETZ0"/>
<gene>
    <name evidence="2" type="ORF">E2562_037872</name>
</gene>
<reference evidence="2 3" key="1">
    <citation type="submission" date="2019-11" db="EMBL/GenBank/DDBJ databases">
        <title>Whole genome sequence of Oryza granulata.</title>
        <authorList>
            <person name="Li W."/>
        </authorList>
    </citation>
    <scope>NUCLEOTIDE SEQUENCE [LARGE SCALE GENOMIC DNA]</scope>
    <source>
        <strain evidence="3">cv. Menghai</strain>
        <tissue evidence="2">Leaf</tissue>
    </source>
</reference>
<proteinExistence type="predicted"/>